<dbReference type="KEGG" id="mok:Metok_0941"/>
<evidence type="ECO:0000256" key="4">
    <source>
        <dbReference type="ARBA" id="ARBA00044787"/>
    </source>
</evidence>
<dbReference type="eggNOG" id="arCOG01608">
    <property type="taxonomic scope" value="Archaea"/>
</dbReference>
<dbReference type="AlphaFoldDB" id="F8AMT0"/>
<dbReference type="EMBL" id="CP002792">
    <property type="protein sequence ID" value="AEH06911.1"/>
    <property type="molecule type" value="Genomic_DNA"/>
</dbReference>
<feature type="domain" description="Pyruvate flavodoxin/ferredoxin oxidoreductase pyrimidine binding" evidence="8">
    <location>
        <begin position="15"/>
        <end position="239"/>
    </location>
</feature>
<dbReference type="InterPro" id="IPR009014">
    <property type="entry name" value="Transketo_C/PFOR_II"/>
</dbReference>
<dbReference type="STRING" id="647113.Metok_0941"/>
<gene>
    <name evidence="10" type="ordered locus">Metok_0941</name>
</gene>
<dbReference type="GO" id="GO:0019164">
    <property type="term" value="F:pyruvate synthase activity"/>
    <property type="evidence" value="ECO:0007669"/>
    <property type="project" value="UniProtKB-EC"/>
</dbReference>
<comment type="catalytic activity">
    <reaction evidence="7">
        <text>2 oxidized [2Fe-2S]-[ferredoxin] + pyruvate + CoA = 2 reduced [2Fe-2S]-[ferredoxin] + acetyl-CoA + CO2 + H(+)</text>
        <dbReference type="Rhea" id="RHEA:12765"/>
        <dbReference type="Rhea" id="RHEA-COMP:10000"/>
        <dbReference type="Rhea" id="RHEA-COMP:10001"/>
        <dbReference type="ChEBI" id="CHEBI:15361"/>
        <dbReference type="ChEBI" id="CHEBI:15378"/>
        <dbReference type="ChEBI" id="CHEBI:16526"/>
        <dbReference type="ChEBI" id="CHEBI:33737"/>
        <dbReference type="ChEBI" id="CHEBI:33738"/>
        <dbReference type="ChEBI" id="CHEBI:57287"/>
        <dbReference type="ChEBI" id="CHEBI:57288"/>
        <dbReference type="EC" id="1.2.7.1"/>
    </reaction>
</comment>
<dbReference type="OrthoDB" id="372068at2157"/>
<dbReference type="EC" id="1.2.7.1" evidence="2"/>
<dbReference type="GO" id="GO:0006979">
    <property type="term" value="P:response to oxidative stress"/>
    <property type="evidence" value="ECO:0007669"/>
    <property type="project" value="TreeGrafter"/>
</dbReference>
<dbReference type="Pfam" id="PF01855">
    <property type="entry name" value="POR_N"/>
    <property type="match status" value="1"/>
</dbReference>
<dbReference type="InterPro" id="IPR033412">
    <property type="entry name" value="PFOR_II"/>
</dbReference>
<dbReference type="RefSeq" id="WP_013867095.1">
    <property type="nucleotide sequence ID" value="NC_015636.1"/>
</dbReference>
<keyword evidence="10" id="KW-0670">Pyruvate</keyword>
<feature type="domain" description="Pyruvate:ferredoxin oxidoreductase core" evidence="9">
    <location>
        <begin position="264"/>
        <end position="364"/>
    </location>
</feature>
<evidence type="ECO:0000313" key="11">
    <source>
        <dbReference type="Proteomes" id="UP000009296"/>
    </source>
</evidence>
<dbReference type="FunFam" id="3.40.50.970:FF:000012">
    <property type="entry name" value="Pyruvate:ferredoxin (Flavodoxin) oxidoreductase"/>
    <property type="match status" value="1"/>
</dbReference>
<comment type="subunit">
    <text evidence="1">Heterotetramer of one alpha, one beta, one delta and one gamma chain.</text>
</comment>
<proteinExistence type="predicted"/>
<dbReference type="HOGENOM" id="CLU_002569_5_0_2"/>
<dbReference type="Gene3D" id="3.40.50.920">
    <property type="match status" value="1"/>
</dbReference>
<dbReference type="SUPFAM" id="SSF52922">
    <property type="entry name" value="TK C-terminal domain-like"/>
    <property type="match status" value="1"/>
</dbReference>
<name>F8AMT0_METOI</name>
<evidence type="ECO:0000256" key="7">
    <source>
        <dbReference type="ARBA" id="ARBA00049357"/>
    </source>
</evidence>
<dbReference type="InterPro" id="IPR029061">
    <property type="entry name" value="THDP-binding"/>
</dbReference>
<dbReference type="Gene3D" id="3.40.50.970">
    <property type="match status" value="1"/>
</dbReference>
<accession>F8AMT0</accession>
<protein>
    <recommendedName>
        <fullName evidence="4">Pyruvate synthase subunit PorA</fullName>
        <ecNumber evidence="2">1.2.7.1</ecNumber>
    </recommendedName>
    <alternativeName>
        <fullName evidence="6">Pyruvate oxidoreductase alpha chain</fullName>
    </alternativeName>
    <alternativeName>
        <fullName evidence="5">Pyruvic-ferredoxin oxidoreductase subunit alpha</fullName>
    </alternativeName>
</protein>
<evidence type="ECO:0000256" key="1">
    <source>
        <dbReference type="ARBA" id="ARBA00011595"/>
    </source>
</evidence>
<evidence type="ECO:0000259" key="9">
    <source>
        <dbReference type="Pfam" id="PF17147"/>
    </source>
</evidence>
<keyword evidence="3 10" id="KW-0560">Oxidoreductase</keyword>
<dbReference type="InterPro" id="IPR053390">
    <property type="entry name" value="Pyruvate_synthase_PorA"/>
</dbReference>
<dbReference type="Proteomes" id="UP000009296">
    <property type="component" value="Chromosome"/>
</dbReference>
<evidence type="ECO:0000313" key="10">
    <source>
        <dbReference type="EMBL" id="AEH06911.1"/>
    </source>
</evidence>
<sequence>MSKVKIITGTSAAAEAARLCDVDVVSAYPITPQTTCVEKLADFVANGELDAEFIKVESEHSAISACVGASATGARTFTATSSQGLALMHEVLFIASGMRLPIVMMNANRALSAPINIWNDQQDSISQRDTGWIQIYVEDNQETLDSIIQAFKIAENENVLLPVMVNLDGFILTHTVEPVELPDEEEVRNFVGIYNPKHAYLDPDKPITQGPVGVPSCYMESKHDVQLAMDNAEKVIIDVNEEFAKKFGRKYGNGLIETYNIENAETVIVAMGSICGTIKEVIDNLKQNGKEYGLLRIRTYRPLPTNHIREALKNAKNVAILDKNITIGLNKGALYTDLAGILKDKKTTNYIVGLGGRDIKPEDIEEIIKHAEKAEDGETKWIGLNKQ</sequence>
<evidence type="ECO:0000256" key="6">
    <source>
        <dbReference type="ARBA" id="ARBA00044814"/>
    </source>
</evidence>
<dbReference type="PANTHER" id="PTHR32154">
    <property type="entry name" value="PYRUVATE-FLAVODOXIN OXIDOREDUCTASE-RELATED"/>
    <property type="match status" value="1"/>
</dbReference>
<dbReference type="SUPFAM" id="SSF52518">
    <property type="entry name" value="Thiamin diphosphate-binding fold (THDP-binding)"/>
    <property type="match status" value="1"/>
</dbReference>
<dbReference type="GeneID" id="10773091"/>
<dbReference type="NCBIfam" id="NF040682">
    <property type="entry name" value="PorA_Arch"/>
    <property type="match status" value="1"/>
</dbReference>
<organism evidence="10 11">
    <name type="scientific">Methanothermococcus okinawensis (strain DSM 14208 / JCM 11175 / IH1)</name>
    <dbReference type="NCBI Taxonomy" id="647113"/>
    <lineage>
        <taxon>Archaea</taxon>
        <taxon>Methanobacteriati</taxon>
        <taxon>Methanobacteriota</taxon>
        <taxon>Methanomada group</taxon>
        <taxon>Methanococci</taxon>
        <taxon>Methanococcales</taxon>
        <taxon>Methanococcaceae</taxon>
        <taxon>Methanothermococcus</taxon>
    </lineage>
</organism>
<dbReference type="Pfam" id="PF17147">
    <property type="entry name" value="PFOR_II"/>
    <property type="match status" value="1"/>
</dbReference>
<evidence type="ECO:0000259" key="8">
    <source>
        <dbReference type="Pfam" id="PF01855"/>
    </source>
</evidence>
<keyword evidence="11" id="KW-1185">Reference proteome</keyword>
<dbReference type="FunFam" id="3.40.50.920:FF:000010">
    <property type="entry name" value="Pyruvate ferredoxin oxidoreductase, alpha subunit"/>
    <property type="match status" value="1"/>
</dbReference>
<evidence type="ECO:0000256" key="3">
    <source>
        <dbReference type="ARBA" id="ARBA00023002"/>
    </source>
</evidence>
<dbReference type="PANTHER" id="PTHR32154:SF0">
    <property type="entry name" value="PYRUVATE-FLAVODOXIN OXIDOREDUCTASE-RELATED"/>
    <property type="match status" value="1"/>
</dbReference>
<evidence type="ECO:0000256" key="2">
    <source>
        <dbReference type="ARBA" id="ARBA00012822"/>
    </source>
</evidence>
<evidence type="ECO:0000256" key="5">
    <source>
        <dbReference type="ARBA" id="ARBA00044811"/>
    </source>
</evidence>
<dbReference type="CDD" id="cd07034">
    <property type="entry name" value="TPP_PYR_PFOR_IOR-alpha_like"/>
    <property type="match status" value="1"/>
</dbReference>
<dbReference type="InterPro" id="IPR002880">
    <property type="entry name" value="Pyrv_Fd/Flavodoxin_OxRdtase_N"/>
</dbReference>
<dbReference type="InterPro" id="IPR050722">
    <property type="entry name" value="Pyruvate:ferred/Flavod_OxRd"/>
</dbReference>
<reference evidence="10" key="1">
    <citation type="submission" date="2011-05" db="EMBL/GenBank/DDBJ databases">
        <title>Complete sequence of chromosome of Methanothermococcus okinawensis IH1.</title>
        <authorList>
            <consortium name="US DOE Joint Genome Institute"/>
            <person name="Lucas S."/>
            <person name="Han J."/>
            <person name="Lapidus A."/>
            <person name="Cheng J.-F."/>
            <person name="Goodwin L."/>
            <person name="Pitluck S."/>
            <person name="Peters L."/>
            <person name="Mikhailova N."/>
            <person name="Held B."/>
            <person name="Han C."/>
            <person name="Tapia R."/>
            <person name="Land M."/>
            <person name="Hauser L."/>
            <person name="Kyrpides N."/>
            <person name="Ivanova N."/>
            <person name="Pagani I."/>
            <person name="Sieprawska-Lupa M."/>
            <person name="Takai K."/>
            <person name="Miyazaki J."/>
            <person name="Whitman W."/>
            <person name="Woyke T."/>
        </authorList>
    </citation>
    <scope>NUCLEOTIDE SEQUENCE [LARGE SCALE GENOMIC DNA]</scope>
    <source>
        <strain evidence="10">IH1</strain>
    </source>
</reference>